<comment type="caution">
    <text evidence="2">The sequence shown here is derived from an EMBL/GenBank/DDBJ whole genome shotgun (WGS) entry which is preliminary data.</text>
</comment>
<sequence length="491" mass="53858">MPILDFAPNFAASIPPNLVHKASPEIMAEFNIIRPSLATTALRVALSALLPVWEAVASSVPSSLVRPASTPAFLGSFPPIAGSFQPFSALAANKPDFAKAVKWDKWNQLMPYAQEIVSKQVYEEFASFSQAYHHVLSKLSVSILQDLRLIVVANTTSLSLLLTSPNTHARLQVVPLSGFIPKSSPILVLFIEDLLKLHNRAKVNKITAERIAGEKHRAEKEDALMEVQATKKVKKNKKGKAPKEDADDGESVIADVDTHMDDVSTSQDSNDADIQSIDGKAFMAEINDQEERRTTVKTKASGKASKASKGKAGRAETSNAYAKAMKIVKKTNPTEAAQVAAEPNSVRRKHRRANSFVEADPDSQGVQTCSRWPGHLSNEALICQEYENRSEYNVTVHRLEHHLTIAKLLYAEQERLVALMQECKVSPVAELPLVYDEGLLQHWLLSDEDIDALPSPTTSEYEEVFSTLQCYGLVPQGIPSPAVVADYAMSP</sequence>
<organism evidence="2 3">
    <name type="scientific">Mycena albidolilacea</name>
    <dbReference type="NCBI Taxonomy" id="1033008"/>
    <lineage>
        <taxon>Eukaryota</taxon>
        <taxon>Fungi</taxon>
        <taxon>Dikarya</taxon>
        <taxon>Basidiomycota</taxon>
        <taxon>Agaricomycotina</taxon>
        <taxon>Agaricomycetes</taxon>
        <taxon>Agaricomycetidae</taxon>
        <taxon>Agaricales</taxon>
        <taxon>Marasmiineae</taxon>
        <taxon>Mycenaceae</taxon>
        <taxon>Mycena</taxon>
    </lineage>
</organism>
<evidence type="ECO:0000313" key="3">
    <source>
        <dbReference type="Proteomes" id="UP001218218"/>
    </source>
</evidence>
<keyword evidence="3" id="KW-1185">Reference proteome</keyword>
<gene>
    <name evidence="2" type="ORF">DFH08DRAFT_823439</name>
</gene>
<dbReference type="Proteomes" id="UP001218218">
    <property type="component" value="Unassembled WGS sequence"/>
</dbReference>
<reference evidence="2" key="1">
    <citation type="submission" date="2023-03" db="EMBL/GenBank/DDBJ databases">
        <title>Massive genome expansion in bonnet fungi (Mycena s.s.) driven by repeated elements and novel gene families across ecological guilds.</title>
        <authorList>
            <consortium name="Lawrence Berkeley National Laboratory"/>
            <person name="Harder C.B."/>
            <person name="Miyauchi S."/>
            <person name="Viragh M."/>
            <person name="Kuo A."/>
            <person name="Thoen E."/>
            <person name="Andreopoulos B."/>
            <person name="Lu D."/>
            <person name="Skrede I."/>
            <person name="Drula E."/>
            <person name="Henrissat B."/>
            <person name="Morin E."/>
            <person name="Kohler A."/>
            <person name="Barry K."/>
            <person name="LaButti K."/>
            <person name="Morin E."/>
            <person name="Salamov A."/>
            <person name="Lipzen A."/>
            <person name="Mereny Z."/>
            <person name="Hegedus B."/>
            <person name="Baldrian P."/>
            <person name="Stursova M."/>
            <person name="Weitz H."/>
            <person name="Taylor A."/>
            <person name="Grigoriev I.V."/>
            <person name="Nagy L.G."/>
            <person name="Martin F."/>
            <person name="Kauserud H."/>
        </authorList>
    </citation>
    <scope>NUCLEOTIDE SEQUENCE</scope>
    <source>
        <strain evidence="2">CBHHK002</strain>
    </source>
</reference>
<feature type="region of interest" description="Disordered" evidence="1">
    <location>
        <begin position="290"/>
        <end position="317"/>
    </location>
</feature>
<dbReference type="AlphaFoldDB" id="A0AAD7EC73"/>
<proteinExistence type="predicted"/>
<evidence type="ECO:0000256" key="1">
    <source>
        <dbReference type="SAM" id="MobiDB-lite"/>
    </source>
</evidence>
<name>A0AAD7EC73_9AGAR</name>
<accession>A0AAD7EC73</accession>
<dbReference type="EMBL" id="JARIHO010000081">
    <property type="protein sequence ID" value="KAJ7309501.1"/>
    <property type="molecule type" value="Genomic_DNA"/>
</dbReference>
<evidence type="ECO:0000313" key="2">
    <source>
        <dbReference type="EMBL" id="KAJ7309501.1"/>
    </source>
</evidence>
<protein>
    <submittedName>
        <fullName evidence="2">Uncharacterized protein</fullName>
    </submittedName>
</protein>
<feature type="region of interest" description="Disordered" evidence="1">
    <location>
        <begin position="232"/>
        <end position="251"/>
    </location>
</feature>